<dbReference type="GO" id="GO:0016899">
    <property type="term" value="F:oxidoreductase activity, acting on the CH-OH group of donors, oxygen as acceptor"/>
    <property type="evidence" value="ECO:0007669"/>
    <property type="project" value="InterPro"/>
</dbReference>
<sequence length="446" mass="48039">MLPPSFHETQALRSWGRVTQPRQFVQKPAWLNQAAAAVTALDHDGSVLPVGLGRSYGDTALNPDGGVVVTSALDRLIDFDAATGVIHAEAGISLGSLLAFLIPRGFFLPVTPGSQFVTLGGAIANDVHGKNHHEAGTFGCWVEEITLARSDGTIQQLQPGRNDGFFAATIGGLGLTGMILSARFKAIPIRSSLVETETIPFANLAEFFAIAQESETSWPYTVSWIDCFGSRGAGRGLFSRARHVLSGELRAEADATRVSIPFEAPGILLSKPVLQAFNALYYTAGKRHRGTRKTSYKPFFYPLDAIGQWNLLYGRQGLYQYQSVVPPAAGPEATAEMLRQIAAAGQGSFLAVLKTFGPRPSPGMLSFPQEGTTLALDFPNRGESTLALLARLDDIVRAAGGRLYPAKDGRMSGDLFRAGYPRLAEFEPHVDPKFSSAFWRRVKTAG</sequence>
<evidence type="ECO:0000313" key="4">
    <source>
        <dbReference type="Proteomes" id="UP000708298"/>
    </source>
</evidence>
<keyword evidence="1" id="KW-0285">Flavoprotein</keyword>
<dbReference type="Proteomes" id="UP000708298">
    <property type="component" value="Unassembled WGS sequence"/>
</dbReference>
<dbReference type="Gene3D" id="3.30.465.10">
    <property type="match status" value="1"/>
</dbReference>
<comment type="caution">
    <text evidence="3">The sequence shown here is derived from an EMBL/GenBank/DDBJ whole genome shotgun (WGS) entry which is preliminary data.</text>
</comment>
<dbReference type="PANTHER" id="PTHR43762">
    <property type="entry name" value="L-GULONOLACTONE OXIDASE"/>
    <property type="match status" value="1"/>
</dbReference>
<name>A0A963YY06_9PROT</name>
<dbReference type="PROSITE" id="PS51387">
    <property type="entry name" value="FAD_PCMH"/>
    <property type="match status" value="1"/>
</dbReference>
<keyword evidence="4" id="KW-1185">Reference proteome</keyword>
<dbReference type="InterPro" id="IPR016166">
    <property type="entry name" value="FAD-bd_PCMH"/>
</dbReference>
<dbReference type="SUPFAM" id="SSF56176">
    <property type="entry name" value="FAD-binding/transporter-associated domain-like"/>
    <property type="match status" value="1"/>
</dbReference>
<evidence type="ECO:0000256" key="1">
    <source>
        <dbReference type="ARBA" id="ARBA00022827"/>
    </source>
</evidence>
<feature type="domain" description="FAD-binding PCMH-type" evidence="2">
    <location>
        <begin position="17"/>
        <end position="189"/>
    </location>
</feature>
<evidence type="ECO:0000259" key="2">
    <source>
        <dbReference type="PROSITE" id="PS51387"/>
    </source>
</evidence>
<dbReference type="GO" id="GO:0071949">
    <property type="term" value="F:FAD binding"/>
    <property type="evidence" value="ECO:0007669"/>
    <property type="project" value="InterPro"/>
</dbReference>
<dbReference type="InterPro" id="IPR010031">
    <property type="entry name" value="FAD_lactone_oxidase-like"/>
</dbReference>
<evidence type="ECO:0000313" key="3">
    <source>
        <dbReference type="EMBL" id="MCB8878382.1"/>
    </source>
</evidence>
<keyword evidence="1" id="KW-0274">FAD</keyword>
<dbReference type="PANTHER" id="PTHR43762:SF1">
    <property type="entry name" value="D-ARABINONO-1,4-LACTONE OXIDASE"/>
    <property type="match status" value="1"/>
</dbReference>
<proteinExistence type="predicted"/>
<dbReference type="InterPro" id="IPR006094">
    <property type="entry name" value="Oxid_FAD_bind_N"/>
</dbReference>
<dbReference type="Pfam" id="PF01565">
    <property type="entry name" value="FAD_binding_4"/>
    <property type="match status" value="1"/>
</dbReference>
<gene>
    <name evidence="3" type="ORF">ASILVAE211_24615</name>
</gene>
<accession>A0A963YY06</accession>
<organism evidence="3 4">
    <name type="scientific">Acidisoma silvae</name>
    <dbReference type="NCBI Taxonomy" id="2802396"/>
    <lineage>
        <taxon>Bacteria</taxon>
        <taxon>Pseudomonadati</taxon>
        <taxon>Pseudomonadota</taxon>
        <taxon>Alphaproteobacteria</taxon>
        <taxon>Acetobacterales</taxon>
        <taxon>Acidocellaceae</taxon>
        <taxon>Acidisoma</taxon>
    </lineage>
</organism>
<dbReference type="InterPro" id="IPR036318">
    <property type="entry name" value="FAD-bd_PCMH-like_sf"/>
</dbReference>
<dbReference type="InterPro" id="IPR016169">
    <property type="entry name" value="FAD-bd_PCMH_sub2"/>
</dbReference>
<reference evidence="3" key="1">
    <citation type="journal article" date="2021" name="Microorganisms">
        <title>Acidisoma silvae sp. nov. and Acidisomacellulosilytica sp. nov., Two Acidophilic Bacteria Isolated from Decaying Wood, Hydrolyzing Cellulose and Producing Poly-3-hydroxybutyrate.</title>
        <authorList>
            <person name="Mieszkin S."/>
            <person name="Pouder E."/>
            <person name="Uroz S."/>
            <person name="Simon-Colin C."/>
            <person name="Alain K."/>
        </authorList>
    </citation>
    <scope>NUCLEOTIDE SEQUENCE</scope>
    <source>
        <strain evidence="3">HW T2.11</strain>
    </source>
</reference>
<protein>
    <submittedName>
        <fullName evidence="3">FAD-binding oxidoreductase</fullName>
    </submittedName>
</protein>
<dbReference type="RefSeq" id="WP_227324028.1">
    <property type="nucleotide sequence ID" value="NZ_JAESVB010000032.1"/>
</dbReference>
<reference evidence="3" key="2">
    <citation type="submission" date="2021-01" db="EMBL/GenBank/DDBJ databases">
        <authorList>
            <person name="Mieszkin S."/>
            <person name="Pouder E."/>
            <person name="Alain K."/>
        </authorList>
    </citation>
    <scope>NUCLEOTIDE SEQUENCE</scope>
    <source>
        <strain evidence="3">HW T2.11</strain>
    </source>
</reference>
<dbReference type="EMBL" id="JAESVB010000032">
    <property type="protein sequence ID" value="MCB8878382.1"/>
    <property type="molecule type" value="Genomic_DNA"/>
</dbReference>
<dbReference type="AlphaFoldDB" id="A0A963YY06"/>